<gene>
    <name evidence="5" type="ORF">NP493_202g02045</name>
</gene>
<dbReference type="GO" id="GO:0005852">
    <property type="term" value="C:eukaryotic translation initiation factor 3 complex"/>
    <property type="evidence" value="ECO:0007669"/>
    <property type="project" value="InterPro"/>
</dbReference>
<protein>
    <recommendedName>
        <fullName evidence="7">Eukaryotic translation initiation factor 3 30 kDa subunit</fullName>
    </recommendedName>
</protein>
<keyword evidence="1" id="KW-0963">Cytoplasm</keyword>
<dbReference type="InterPro" id="IPR013906">
    <property type="entry name" value="eIF3j"/>
</dbReference>
<dbReference type="EMBL" id="JAODUO010000202">
    <property type="protein sequence ID" value="KAK2186385.1"/>
    <property type="molecule type" value="Genomic_DNA"/>
</dbReference>
<evidence type="ECO:0000256" key="2">
    <source>
        <dbReference type="ARBA" id="ARBA00022540"/>
    </source>
</evidence>
<keyword evidence="3" id="KW-0648">Protein biosynthesis</keyword>
<keyword evidence="2" id="KW-0396">Initiation factor</keyword>
<feature type="compositionally biased region" description="Acidic residues" evidence="4">
    <location>
        <begin position="29"/>
        <end position="49"/>
    </location>
</feature>
<dbReference type="PANTHER" id="PTHR21681:SF0">
    <property type="entry name" value="EUKARYOTIC TRANSLATION INITIATION FACTOR 3 SUBUNIT J"/>
    <property type="match status" value="1"/>
</dbReference>
<dbReference type="InterPro" id="IPR023194">
    <property type="entry name" value="eIF3-like_dom_sf"/>
</dbReference>
<proteinExistence type="predicted"/>
<organism evidence="5 6">
    <name type="scientific">Ridgeia piscesae</name>
    <name type="common">Tubeworm</name>
    <dbReference type="NCBI Taxonomy" id="27915"/>
    <lineage>
        <taxon>Eukaryota</taxon>
        <taxon>Metazoa</taxon>
        <taxon>Spiralia</taxon>
        <taxon>Lophotrochozoa</taxon>
        <taxon>Annelida</taxon>
        <taxon>Polychaeta</taxon>
        <taxon>Sedentaria</taxon>
        <taxon>Canalipalpata</taxon>
        <taxon>Sabellida</taxon>
        <taxon>Siboglinidae</taxon>
        <taxon>Ridgeia</taxon>
    </lineage>
</organism>
<feature type="compositionally biased region" description="Basic and acidic residues" evidence="4">
    <location>
        <begin position="11"/>
        <end position="28"/>
    </location>
</feature>
<dbReference type="Pfam" id="PF08597">
    <property type="entry name" value="eIF3_subunit"/>
    <property type="match status" value="1"/>
</dbReference>
<name>A0AAD9P1H3_RIDPI</name>
<evidence type="ECO:0008006" key="7">
    <source>
        <dbReference type="Google" id="ProtNLM"/>
    </source>
</evidence>
<dbReference type="Gene3D" id="1.10.246.60">
    <property type="entry name" value="Eukaryotic translation initiation factor 3 like domains"/>
    <property type="match status" value="1"/>
</dbReference>
<evidence type="ECO:0000313" key="5">
    <source>
        <dbReference type="EMBL" id="KAK2186385.1"/>
    </source>
</evidence>
<reference evidence="5" key="1">
    <citation type="journal article" date="2023" name="Mol. Biol. Evol.">
        <title>Third-Generation Sequencing Reveals the Adaptive Role of the Epigenome in Three Deep-Sea Polychaetes.</title>
        <authorList>
            <person name="Perez M."/>
            <person name="Aroh O."/>
            <person name="Sun Y."/>
            <person name="Lan Y."/>
            <person name="Juniper S.K."/>
            <person name="Young C.R."/>
            <person name="Angers B."/>
            <person name="Qian P.Y."/>
        </authorList>
    </citation>
    <scope>NUCLEOTIDE SEQUENCE</scope>
    <source>
        <strain evidence="5">R07B-5</strain>
    </source>
</reference>
<comment type="caution">
    <text evidence="5">The sequence shown here is derived from an EMBL/GenBank/DDBJ whole genome shotgun (WGS) entry which is preliminary data.</text>
</comment>
<dbReference type="GO" id="GO:0003743">
    <property type="term" value="F:translation initiation factor activity"/>
    <property type="evidence" value="ECO:0007669"/>
    <property type="project" value="UniProtKB-KW"/>
</dbReference>
<feature type="region of interest" description="Disordered" evidence="4">
    <location>
        <begin position="1"/>
        <end position="97"/>
    </location>
</feature>
<feature type="compositionally biased region" description="Basic and acidic residues" evidence="4">
    <location>
        <begin position="65"/>
        <end position="90"/>
    </location>
</feature>
<keyword evidence="6" id="KW-1185">Reference proteome</keyword>
<evidence type="ECO:0000256" key="3">
    <source>
        <dbReference type="ARBA" id="ARBA00022917"/>
    </source>
</evidence>
<feature type="compositionally biased region" description="Acidic residues" evidence="4">
    <location>
        <begin position="1"/>
        <end position="10"/>
    </location>
</feature>
<sequence>MSDVEWDAEEFEPKTDVLAKTAKATDKWEGEDEDDDVKDNWDDEEEEKQDENRVVEVKKKKKPLKERLAEKEAKRKAELEEKRRQEEAERVPLTPEELALEKQRAQQLQEESDLLLAKEAFGVTNDELAGRVGLLDSFEPESKDDFDKFGNLIRDKVTKYDMSSHYIGFLEKLFTDLSINCKYSDGDCCFFSVPFQV</sequence>
<evidence type="ECO:0000313" key="6">
    <source>
        <dbReference type="Proteomes" id="UP001209878"/>
    </source>
</evidence>
<accession>A0AAD9P1H3</accession>
<dbReference type="AlphaFoldDB" id="A0AAD9P1H3"/>
<evidence type="ECO:0000256" key="1">
    <source>
        <dbReference type="ARBA" id="ARBA00022490"/>
    </source>
</evidence>
<evidence type="ECO:0000256" key="4">
    <source>
        <dbReference type="SAM" id="MobiDB-lite"/>
    </source>
</evidence>
<dbReference type="PANTHER" id="PTHR21681">
    <property type="entry name" value="EUKARYOTIC TRANSLATION INITIATION FACTOR 3 SUBUNIT J"/>
    <property type="match status" value="1"/>
</dbReference>
<dbReference type="Proteomes" id="UP001209878">
    <property type="component" value="Unassembled WGS sequence"/>
</dbReference>